<evidence type="ECO:0000256" key="1">
    <source>
        <dbReference type="SAM" id="MobiDB-lite"/>
    </source>
</evidence>
<dbReference type="PROSITE" id="PS50222">
    <property type="entry name" value="EF_HAND_2"/>
    <property type="match status" value="1"/>
</dbReference>
<dbReference type="Gene3D" id="1.10.238.10">
    <property type="entry name" value="EF-hand"/>
    <property type="match status" value="1"/>
</dbReference>
<dbReference type="SUPFAM" id="SSF47473">
    <property type="entry name" value="EF-hand"/>
    <property type="match status" value="1"/>
</dbReference>
<dbReference type="EMBL" id="DS985246">
    <property type="protein sequence ID" value="EDV24227.1"/>
    <property type="molecule type" value="Genomic_DNA"/>
</dbReference>
<evidence type="ECO:0000313" key="3">
    <source>
        <dbReference type="EMBL" id="EDV24227.1"/>
    </source>
</evidence>
<dbReference type="InterPro" id="IPR002048">
    <property type="entry name" value="EF_hand_dom"/>
</dbReference>
<keyword evidence="4" id="KW-1185">Reference proteome</keyword>
<dbReference type="InterPro" id="IPR011992">
    <property type="entry name" value="EF-hand-dom_pair"/>
</dbReference>
<dbReference type="PhylomeDB" id="B3RZL2"/>
<protein>
    <recommendedName>
        <fullName evidence="2">EF-hand domain-containing protein</fullName>
    </recommendedName>
</protein>
<gene>
    <name evidence="3" type="ORF">TRIADDRAFT_57497</name>
</gene>
<accession>B3RZL2</accession>
<dbReference type="HOGENOM" id="CLU_981168_0_0_1"/>
<dbReference type="KEGG" id="tad:TRIADDRAFT_57497"/>
<feature type="domain" description="EF-hand" evidence="2">
    <location>
        <begin position="162"/>
        <end position="197"/>
    </location>
</feature>
<name>B3RZL2_TRIAD</name>
<feature type="region of interest" description="Disordered" evidence="1">
    <location>
        <begin position="221"/>
        <end position="284"/>
    </location>
</feature>
<dbReference type="Proteomes" id="UP000009022">
    <property type="component" value="Unassembled WGS sequence"/>
</dbReference>
<organism evidence="3 4">
    <name type="scientific">Trichoplax adhaerens</name>
    <name type="common">Trichoplax reptans</name>
    <dbReference type="NCBI Taxonomy" id="10228"/>
    <lineage>
        <taxon>Eukaryota</taxon>
        <taxon>Metazoa</taxon>
        <taxon>Placozoa</taxon>
        <taxon>Uniplacotomia</taxon>
        <taxon>Trichoplacea</taxon>
        <taxon>Trichoplacidae</taxon>
        <taxon>Trichoplax</taxon>
    </lineage>
</organism>
<feature type="compositionally biased region" description="Acidic residues" evidence="1">
    <location>
        <begin position="254"/>
        <end position="277"/>
    </location>
</feature>
<dbReference type="CTD" id="6754965"/>
<sequence>MAVSFLFSRTITHNKEFDNTGCDKPVYKNLKDTLVAWDFDGVGSLTMGLNEPIFYRKNILKAFKGKNNITTKLLITRVKRLKRNLKLENKKYITQAELSAVPLGAYKEIIASLETDPSNTLQYEYFQFSQAMIKQAFDHSTRRDGGINSEKFIKIYKERIHGSEKIAKELLQKLDENSDGIITKSEKAAKIKKVLGLFEKSVPDEHSNDYQDVYVYRKEREEVPDEDEMEYHYEENYRPIDDGAGIPVNKEERSNDDDDGGDDEGNGDGAEFVDEREEIMHEEL</sequence>
<dbReference type="InParanoid" id="B3RZL2"/>
<dbReference type="RefSeq" id="XP_002113753.1">
    <property type="nucleotide sequence ID" value="XM_002113717.1"/>
</dbReference>
<dbReference type="GeneID" id="6754965"/>
<evidence type="ECO:0000259" key="2">
    <source>
        <dbReference type="PROSITE" id="PS50222"/>
    </source>
</evidence>
<feature type="compositionally biased region" description="Basic and acidic residues" evidence="1">
    <location>
        <begin position="230"/>
        <end position="241"/>
    </location>
</feature>
<reference evidence="3 4" key="1">
    <citation type="journal article" date="2008" name="Nature">
        <title>The Trichoplax genome and the nature of placozoans.</title>
        <authorList>
            <person name="Srivastava M."/>
            <person name="Begovic E."/>
            <person name="Chapman J."/>
            <person name="Putnam N.H."/>
            <person name="Hellsten U."/>
            <person name="Kawashima T."/>
            <person name="Kuo A."/>
            <person name="Mitros T."/>
            <person name="Salamov A."/>
            <person name="Carpenter M.L."/>
            <person name="Signorovitch A.Y."/>
            <person name="Moreno M.A."/>
            <person name="Kamm K."/>
            <person name="Grimwood J."/>
            <person name="Schmutz J."/>
            <person name="Shapiro H."/>
            <person name="Grigoriev I.V."/>
            <person name="Buss L.W."/>
            <person name="Schierwater B."/>
            <person name="Dellaporta S.L."/>
            <person name="Rokhsar D.S."/>
        </authorList>
    </citation>
    <scope>NUCLEOTIDE SEQUENCE [LARGE SCALE GENOMIC DNA]</scope>
    <source>
        <strain evidence="3 4">Grell-BS-1999</strain>
    </source>
</reference>
<evidence type="ECO:0000313" key="4">
    <source>
        <dbReference type="Proteomes" id="UP000009022"/>
    </source>
</evidence>
<proteinExistence type="predicted"/>
<dbReference type="AlphaFoldDB" id="B3RZL2"/>
<dbReference type="GO" id="GO:0005509">
    <property type="term" value="F:calcium ion binding"/>
    <property type="evidence" value="ECO:0007669"/>
    <property type="project" value="InterPro"/>
</dbReference>